<dbReference type="AlphaFoldDB" id="A0A1H6SGG3"/>
<evidence type="ECO:0000313" key="3">
    <source>
        <dbReference type="Proteomes" id="UP000242930"/>
    </source>
</evidence>
<dbReference type="RefSeq" id="WP_090305740.1">
    <property type="nucleotide sequence ID" value="NZ_FNZE01000001.1"/>
</dbReference>
<dbReference type="Gene3D" id="3.30.70.2970">
    <property type="entry name" value="Protein of unknown function (DUF541), domain 2"/>
    <property type="match status" value="1"/>
</dbReference>
<dbReference type="PANTHER" id="PTHR34387">
    <property type="entry name" value="SLR1258 PROTEIN"/>
    <property type="match status" value="1"/>
</dbReference>
<dbReference type="InterPro" id="IPR052022">
    <property type="entry name" value="26kDa_periplasmic_antigen"/>
</dbReference>
<dbReference type="Proteomes" id="UP000242930">
    <property type="component" value="Unassembled WGS sequence"/>
</dbReference>
<dbReference type="GO" id="GO:0006974">
    <property type="term" value="P:DNA damage response"/>
    <property type="evidence" value="ECO:0007669"/>
    <property type="project" value="TreeGrafter"/>
</dbReference>
<evidence type="ECO:0000313" key="2">
    <source>
        <dbReference type="EMBL" id="SEI62875.1"/>
    </source>
</evidence>
<feature type="signal peptide" evidence="1">
    <location>
        <begin position="1"/>
        <end position="24"/>
    </location>
</feature>
<feature type="chain" id="PRO_5017190385" evidence="1">
    <location>
        <begin position="25"/>
        <end position="236"/>
    </location>
</feature>
<accession>A0A1H6SGG3</accession>
<dbReference type="OrthoDB" id="7062395at2"/>
<evidence type="ECO:0000256" key="1">
    <source>
        <dbReference type="SAM" id="SignalP"/>
    </source>
</evidence>
<sequence length="236" mass="26152">MRHLPRLAALLVLGSSLYSLPSHAEEPPRYNQVSLRAEVNREVAHDRMHVTLYSEAQLSDPTKLAAQITDTLNRAVTRARAVKPVSVSLGSRHSYPVYEEKGRKIIAWRERAELRLESADFTALAQLSGELLDELQMADMHFSLSSDSRQQHEDQLLKDAVAAFKARAQLVSEAMGARSYRLVRLDLNASGAPRPPLMRAMAMKDMNMESAPAPQIEAGNSQLAVNADGVIELQMP</sequence>
<dbReference type="Gene3D" id="3.30.110.170">
    <property type="entry name" value="Protein of unknown function (DUF541), domain 1"/>
    <property type="match status" value="1"/>
</dbReference>
<dbReference type="Pfam" id="PF04402">
    <property type="entry name" value="SIMPL"/>
    <property type="match status" value="1"/>
</dbReference>
<keyword evidence="1" id="KW-0732">Signal</keyword>
<proteinExistence type="predicted"/>
<reference evidence="3" key="1">
    <citation type="submission" date="2016-10" db="EMBL/GenBank/DDBJ databases">
        <authorList>
            <person name="Varghese N."/>
            <person name="Submissions S."/>
        </authorList>
    </citation>
    <scope>NUCLEOTIDE SEQUENCE [LARGE SCALE GENOMIC DNA]</scope>
    <source>
        <strain evidence="3">LMG 25967</strain>
    </source>
</reference>
<dbReference type="InterPro" id="IPR007497">
    <property type="entry name" value="SIMPL/DUF541"/>
</dbReference>
<organism evidence="2 3">
    <name type="scientific">Pseudomonas linyingensis</name>
    <dbReference type="NCBI Taxonomy" id="915471"/>
    <lineage>
        <taxon>Bacteria</taxon>
        <taxon>Pseudomonadati</taxon>
        <taxon>Pseudomonadota</taxon>
        <taxon>Gammaproteobacteria</taxon>
        <taxon>Pseudomonadales</taxon>
        <taxon>Pseudomonadaceae</taxon>
        <taxon>Pseudomonas</taxon>
    </lineage>
</organism>
<dbReference type="PANTHER" id="PTHR34387:SF1">
    <property type="entry name" value="PERIPLASMIC IMMUNOGENIC PROTEIN"/>
    <property type="match status" value="1"/>
</dbReference>
<name>A0A1H6SGG3_9PSED</name>
<gene>
    <name evidence="2" type="ORF">SAMN05216201_101281</name>
</gene>
<keyword evidence="3" id="KW-1185">Reference proteome</keyword>
<dbReference type="EMBL" id="FNZE01000001">
    <property type="protein sequence ID" value="SEI62875.1"/>
    <property type="molecule type" value="Genomic_DNA"/>
</dbReference>
<protein>
    <submittedName>
        <fullName evidence="2">Predicted secreted protein</fullName>
    </submittedName>
</protein>
<dbReference type="STRING" id="915471.SAMN05216201_101281"/>